<evidence type="ECO:0000313" key="2">
    <source>
        <dbReference type="Proteomes" id="UP001279681"/>
    </source>
</evidence>
<comment type="caution">
    <text evidence="1">The sequence shown here is derived from an EMBL/GenBank/DDBJ whole genome shotgun (WGS) entry which is preliminary data.</text>
</comment>
<proteinExistence type="predicted"/>
<dbReference type="EMBL" id="JAVIKH010000050">
    <property type="protein sequence ID" value="MDX8337467.1"/>
    <property type="molecule type" value="Genomic_DNA"/>
</dbReference>
<sequence>MKKLTVRLDEDDYNLLVEQCKVLECTQNQFFRELLRKNLATDIEEYNTTLKEIFRTLKIASNNLNQIAKKSHYSDDVEAIKKELNELWQSLKE</sequence>
<dbReference type="InterPro" id="IPR053842">
    <property type="entry name" value="NikA-like"/>
</dbReference>
<dbReference type="Proteomes" id="UP001279681">
    <property type="component" value="Unassembled WGS sequence"/>
</dbReference>
<gene>
    <name evidence="1" type="primary">mobC</name>
    <name evidence="1" type="ORF">RFV38_13360</name>
</gene>
<dbReference type="Pfam" id="PF21983">
    <property type="entry name" value="NikA-like"/>
    <property type="match status" value="1"/>
</dbReference>
<evidence type="ECO:0000313" key="1">
    <source>
        <dbReference type="EMBL" id="MDX8337467.1"/>
    </source>
</evidence>
<protein>
    <submittedName>
        <fullName evidence="1">Plasmid mobilization relaxosome protein MobC</fullName>
    </submittedName>
</protein>
<organism evidence="1 2">
    <name type="scientific">Candidatus Cetobacterium colombiensis</name>
    <dbReference type="NCBI Taxonomy" id="3073100"/>
    <lineage>
        <taxon>Bacteria</taxon>
        <taxon>Fusobacteriati</taxon>
        <taxon>Fusobacteriota</taxon>
        <taxon>Fusobacteriia</taxon>
        <taxon>Fusobacteriales</taxon>
        <taxon>Fusobacteriaceae</taxon>
        <taxon>Cetobacterium</taxon>
    </lineage>
</organism>
<accession>A0ABU4WD58</accession>
<dbReference type="RefSeq" id="WP_047384962.1">
    <property type="nucleotide sequence ID" value="NZ_JAVIKH010000050.1"/>
</dbReference>
<keyword evidence="2" id="KW-1185">Reference proteome</keyword>
<reference evidence="2" key="1">
    <citation type="submission" date="2023-07" db="EMBL/GenBank/DDBJ databases">
        <authorList>
            <person name="Colorado M.A."/>
            <person name="Villamil L.M."/>
            <person name="Melo J.F."/>
            <person name="Rodriguez J.A."/>
            <person name="Ruiz R.Y."/>
        </authorList>
    </citation>
    <scope>NUCLEOTIDE SEQUENCE [LARGE SCALE GENOMIC DNA]</scope>
    <source>
        <strain evidence="2">C33</strain>
    </source>
</reference>
<name>A0ABU4WD58_9FUSO</name>